<name>A0A132C1C9_9RHOB</name>
<dbReference type="PANTHER" id="PTHR30537">
    <property type="entry name" value="HTH-TYPE TRANSCRIPTIONAL REGULATOR"/>
    <property type="match status" value="1"/>
</dbReference>
<evidence type="ECO:0000256" key="4">
    <source>
        <dbReference type="ARBA" id="ARBA00023163"/>
    </source>
</evidence>
<dbReference type="PATRIC" id="fig|1768241.3.peg.766"/>
<keyword evidence="7" id="KW-1185">Reference proteome</keyword>
<dbReference type="InterPro" id="IPR036390">
    <property type="entry name" value="WH_DNA-bd_sf"/>
</dbReference>
<accession>A0A132C1C9</accession>
<dbReference type="InterPro" id="IPR005119">
    <property type="entry name" value="LysR_subst-bd"/>
</dbReference>
<evidence type="ECO:0000256" key="1">
    <source>
        <dbReference type="ARBA" id="ARBA00009437"/>
    </source>
</evidence>
<evidence type="ECO:0000313" key="7">
    <source>
        <dbReference type="Proteomes" id="UP000068382"/>
    </source>
</evidence>
<proteinExistence type="inferred from homology"/>
<dbReference type="Gene3D" id="3.40.190.290">
    <property type="match status" value="1"/>
</dbReference>
<dbReference type="EMBL" id="LPUY01000017">
    <property type="protein sequence ID" value="KUP94425.1"/>
    <property type="molecule type" value="Genomic_DNA"/>
</dbReference>
<organism evidence="6 7">
    <name type="scientific">Tritonibacter horizontis</name>
    <dbReference type="NCBI Taxonomy" id="1768241"/>
    <lineage>
        <taxon>Bacteria</taxon>
        <taxon>Pseudomonadati</taxon>
        <taxon>Pseudomonadota</taxon>
        <taxon>Alphaproteobacteria</taxon>
        <taxon>Rhodobacterales</taxon>
        <taxon>Paracoccaceae</taxon>
        <taxon>Tritonibacter</taxon>
    </lineage>
</organism>
<dbReference type="CDD" id="cd08422">
    <property type="entry name" value="PBP2_CrgA_like"/>
    <property type="match status" value="1"/>
</dbReference>
<protein>
    <submittedName>
        <fullName evidence="6">HTH-type transcriptional regulator DmlR</fullName>
    </submittedName>
</protein>
<evidence type="ECO:0000259" key="5">
    <source>
        <dbReference type="PROSITE" id="PS50931"/>
    </source>
</evidence>
<dbReference type="Gene3D" id="1.10.10.10">
    <property type="entry name" value="Winged helix-like DNA-binding domain superfamily/Winged helix DNA-binding domain"/>
    <property type="match status" value="1"/>
</dbReference>
<comment type="caution">
    <text evidence="6">The sequence shown here is derived from an EMBL/GenBank/DDBJ whole genome shotgun (WGS) entry which is preliminary data.</text>
</comment>
<dbReference type="FunFam" id="1.10.10.10:FF:000001">
    <property type="entry name" value="LysR family transcriptional regulator"/>
    <property type="match status" value="1"/>
</dbReference>
<sequence>MDLLQYKTLLAVARHGSFAAAARALEQDPSVVSRTVAAAEAHLGVRLFERSTRRLAITGVGQGYLDRIAPLVEELEQAAEEARSARRAPSGRLRITASVAYGQECLVPLLPRFRADYPDIALDLIFTDGNLDLLAEGIDLAIRLAPAPQGDLISTRLRRTRYHVCAAPAYLSAKRRPRDPQELRTHDCLRMPLPGYDSTWRFRNGTGEEVHVPVAGSVVISSPLALREAARAALGPALLADWLVKEDLAQGRLVPLFDGWEATATGFDTGAWALYPSRNYMPARLRLMLDFLKQHDR</sequence>
<dbReference type="Proteomes" id="UP000068382">
    <property type="component" value="Unassembled WGS sequence"/>
</dbReference>
<evidence type="ECO:0000313" key="6">
    <source>
        <dbReference type="EMBL" id="KUP94425.1"/>
    </source>
</evidence>
<dbReference type="RefSeq" id="WP_068240528.1">
    <property type="nucleotide sequence ID" value="NZ_LPUY01000017.1"/>
</dbReference>
<feature type="domain" description="HTH lysR-type" evidence="5">
    <location>
        <begin position="1"/>
        <end position="58"/>
    </location>
</feature>
<dbReference type="SUPFAM" id="SSF46785">
    <property type="entry name" value="Winged helix' DNA-binding domain"/>
    <property type="match status" value="1"/>
</dbReference>
<dbReference type="AlphaFoldDB" id="A0A132C1C9"/>
<dbReference type="Pfam" id="PF03466">
    <property type="entry name" value="LysR_substrate"/>
    <property type="match status" value="1"/>
</dbReference>
<keyword evidence="2" id="KW-0805">Transcription regulation</keyword>
<dbReference type="PROSITE" id="PS50931">
    <property type="entry name" value="HTH_LYSR"/>
    <property type="match status" value="1"/>
</dbReference>
<keyword evidence="4" id="KW-0804">Transcription</keyword>
<dbReference type="InterPro" id="IPR000847">
    <property type="entry name" value="LysR_HTH_N"/>
</dbReference>
<dbReference type="GO" id="GO:0003700">
    <property type="term" value="F:DNA-binding transcription factor activity"/>
    <property type="evidence" value="ECO:0007669"/>
    <property type="project" value="InterPro"/>
</dbReference>
<dbReference type="GO" id="GO:0003677">
    <property type="term" value="F:DNA binding"/>
    <property type="evidence" value="ECO:0007669"/>
    <property type="project" value="UniProtKB-KW"/>
</dbReference>
<reference evidence="6 7" key="1">
    <citation type="submission" date="2015-12" db="EMBL/GenBank/DDBJ databases">
        <title>Genome sequence of the marine Rhodobacteraceae strain O3.65, Candidatus Tritonibacter horizontis.</title>
        <authorList>
            <person name="Poehlein A."/>
            <person name="Giebel H.A."/>
            <person name="Voget S."/>
            <person name="Brinkhoff T."/>
        </authorList>
    </citation>
    <scope>NUCLEOTIDE SEQUENCE [LARGE SCALE GENOMIC DNA]</scope>
    <source>
        <strain evidence="6 7">O3.65</strain>
    </source>
</reference>
<dbReference type="InterPro" id="IPR058163">
    <property type="entry name" value="LysR-type_TF_proteobact-type"/>
</dbReference>
<evidence type="ECO:0000256" key="2">
    <source>
        <dbReference type="ARBA" id="ARBA00023015"/>
    </source>
</evidence>
<keyword evidence="3" id="KW-0238">DNA-binding</keyword>
<dbReference type="InterPro" id="IPR036388">
    <property type="entry name" value="WH-like_DNA-bd_sf"/>
</dbReference>
<dbReference type="Pfam" id="PF00126">
    <property type="entry name" value="HTH_1"/>
    <property type="match status" value="1"/>
</dbReference>
<dbReference type="SUPFAM" id="SSF53850">
    <property type="entry name" value="Periplasmic binding protein-like II"/>
    <property type="match status" value="1"/>
</dbReference>
<evidence type="ECO:0000256" key="3">
    <source>
        <dbReference type="ARBA" id="ARBA00023125"/>
    </source>
</evidence>
<dbReference type="OrthoDB" id="9813056at2"/>
<comment type="similarity">
    <text evidence="1">Belongs to the LysR transcriptional regulatory family.</text>
</comment>
<gene>
    <name evidence="6" type="primary">dmlR_1</name>
    <name evidence="6" type="ORF">TRIHO_07440</name>
</gene>
<dbReference type="PANTHER" id="PTHR30537:SF5">
    <property type="entry name" value="HTH-TYPE TRANSCRIPTIONAL ACTIVATOR TTDR-RELATED"/>
    <property type="match status" value="1"/>
</dbReference>